<evidence type="ECO:0000256" key="1">
    <source>
        <dbReference type="SAM" id="MobiDB-lite"/>
    </source>
</evidence>
<name>A0A4Z2IMZ2_9TELE</name>
<comment type="caution">
    <text evidence="2">The sequence shown here is derived from an EMBL/GenBank/DDBJ whole genome shotgun (WGS) entry which is preliminary data.</text>
</comment>
<gene>
    <name evidence="2" type="ORF">EYF80_010403</name>
</gene>
<keyword evidence="3" id="KW-1185">Reference proteome</keyword>
<sequence>MNEGMIIVRNEKGRRVVKTGLEGCDLRPLASGGGGDSWAGAVSSQGEKREDKNGVGREGGMSELRRRGSEQMRGTRHLSRLCSLKDLRLQDSSQPVNSSNLLLPSKKSAYQTR</sequence>
<evidence type="ECO:0000313" key="2">
    <source>
        <dbReference type="EMBL" id="TNN79379.1"/>
    </source>
</evidence>
<proteinExistence type="predicted"/>
<protein>
    <submittedName>
        <fullName evidence="2">Uncharacterized protein</fullName>
    </submittedName>
</protein>
<dbReference type="EMBL" id="SRLO01000065">
    <property type="protein sequence ID" value="TNN79379.1"/>
    <property type="molecule type" value="Genomic_DNA"/>
</dbReference>
<feature type="region of interest" description="Disordered" evidence="1">
    <location>
        <begin position="25"/>
        <end position="77"/>
    </location>
</feature>
<evidence type="ECO:0000313" key="3">
    <source>
        <dbReference type="Proteomes" id="UP000314294"/>
    </source>
</evidence>
<feature type="compositionally biased region" description="Low complexity" evidence="1">
    <location>
        <begin position="92"/>
        <end position="113"/>
    </location>
</feature>
<accession>A0A4Z2IMZ2</accession>
<feature type="region of interest" description="Disordered" evidence="1">
    <location>
        <begin position="90"/>
        <end position="113"/>
    </location>
</feature>
<feature type="compositionally biased region" description="Basic and acidic residues" evidence="1">
    <location>
        <begin position="46"/>
        <end position="55"/>
    </location>
</feature>
<dbReference type="AlphaFoldDB" id="A0A4Z2IMZ2"/>
<organism evidence="2 3">
    <name type="scientific">Liparis tanakae</name>
    <name type="common">Tanaka's snailfish</name>
    <dbReference type="NCBI Taxonomy" id="230148"/>
    <lineage>
        <taxon>Eukaryota</taxon>
        <taxon>Metazoa</taxon>
        <taxon>Chordata</taxon>
        <taxon>Craniata</taxon>
        <taxon>Vertebrata</taxon>
        <taxon>Euteleostomi</taxon>
        <taxon>Actinopterygii</taxon>
        <taxon>Neopterygii</taxon>
        <taxon>Teleostei</taxon>
        <taxon>Neoteleostei</taxon>
        <taxon>Acanthomorphata</taxon>
        <taxon>Eupercaria</taxon>
        <taxon>Perciformes</taxon>
        <taxon>Cottioidei</taxon>
        <taxon>Cottales</taxon>
        <taxon>Liparidae</taxon>
        <taxon>Liparis</taxon>
    </lineage>
</organism>
<reference evidence="2 3" key="1">
    <citation type="submission" date="2019-03" db="EMBL/GenBank/DDBJ databases">
        <title>First draft genome of Liparis tanakae, snailfish: a comprehensive survey of snailfish specific genes.</title>
        <authorList>
            <person name="Kim W."/>
            <person name="Song I."/>
            <person name="Jeong J.-H."/>
            <person name="Kim D."/>
            <person name="Kim S."/>
            <person name="Ryu S."/>
            <person name="Song J.Y."/>
            <person name="Lee S.K."/>
        </authorList>
    </citation>
    <scope>NUCLEOTIDE SEQUENCE [LARGE SCALE GENOMIC DNA]</scope>
    <source>
        <tissue evidence="2">Muscle</tissue>
    </source>
</reference>
<dbReference type="Proteomes" id="UP000314294">
    <property type="component" value="Unassembled WGS sequence"/>
</dbReference>